<dbReference type="PANTHER" id="PTHR22960">
    <property type="entry name" value="MOLYBDOPTERIN COFACTOR SYNTHESIS PROTEIN A"/>
    <property type="match status" value="1"/>
</dbReference>
<evidence type="ECO:0000256" key="2">
    <source>
        <dbReference type="ARBA" id="ARBA00005046"/>
    </source>
</evidence>
<dbReference type="UniPathway" id="UPA00344"/>
<comment type="catalytic activity">
    <reaction evidence="1 7">
        <text>(8S)-3',8-cyclo-7,8-dihydroguanosine 5'-triphosphate = cyclic pyranopterin phosphate + diphosphate</text>
        <dbReference type="Rhea" id="RHEA:49580"/>
        <dbReference type="ChEBI" id="CHEBI:33019"/>
        <dbReference type="ChEBI" id="CHEBI:59648"/>
        <dbReference type="ChEBI" id="CHEBI:131766"/>
        <dbReference type="EC" id="4.6.1.17"/>
    </reaction>
</comment>
<evidence type="ECO:0000256" key="4">
    <source>
        <dbReference type="ARBA" id="ARBA00023150"/>
    </source>
</evidence>
<keyword evidence="10" id="KW-1185">Reference proteome</keyword>
<dbReference type="Pfam" id="PF01967">
    <property type="entry name" value="MoaC"/>
    <property type="match status" value="1"/>
</dbReference>
<evidence type="ECO:0000256" key="1">
    <source>
        <dbReference type="ARBA" id="ARBA00001637"/>
    </source>
</evidence>
<evidence type="ECO:0000256" key="7">
    <source>
        <dbReference type="HAMAP-Rule" id="MF_01224"/>
    </source>
</evidence>
<evidence type="ECO:0000313" key="9">
    <source>
        <dbReference type="EMBL" id="AMD88703.1"/>
    </source>
</evidence>
<comment type="pathway">
    <text evidence="2 7">Cofactor biosynthesis; molybdopterin biosynthesis.</text>
</comment>
<dbReference type="InterPro" id="IPR047594">
    <property type="entry name" value="MoaC_bact/euk"/>
</dbReference>
<dbReference type="KEGG" id="dfi:AXF13_00410"/>
<dbReference type="RefSeq" id="WP_008683504.1">
    <property type="nucleotide sequence ID" value="NZ_CP014229.1"/>
</dbReference>
<dbReference type="InterPro" id="IPR023045">
    <property type="entry name" value="MoaC"/>
</dbReference>
<dbReference type="InterPro" id="IPR036522">
    <property type="entry name" value="MoaC_sf"/>
</dbReference>
<dbReference type="InterPro" id="IPR050105">
    <property type="entry name" value="MoCo_biosynth_MoaA/MoaC"/>
</dbReference>
<feature type="active site" evidence="7">
    <location>
        <position position="129"/>
    </location>
</feature>
<gene>
    <name evidence="7" type="primary">moaC</name>
    <name evidence="9" type="ORF">AXF13_00410</name>
</gene>
<reference evidence="10" key="1">
    <citation type="submission" date="2016-02" db="EMBL/GenBank/DDBJ databases">
        <authorList>
            <person name="Holder M.E."/>
            <person name="Ajami N.J."/>
            <person name="Petrosino J.F."/>
        </authorList>
    </citation>
    <scope>NUCLEOTIDE SEQUENCE [LARGE SCALE GENOMIC DNA]</scope>
    <source>
        <strain evidence="10">CCUG 45958</strain>
    </source>
</reference>
<dbReference type="InterPro" id="IPR002820">
    <property type="entry name" value="Mopterin_CF_biosynth-C_dom"/>
</dbReference>
<proteinExistence type="inferred from homology"/>
<feature type="binding site" evidence="7">
    <location>
        <begin position="114"/>
        <end position="115"/>
    </location>
    <ligand>
        <name>substrate</name>
    </ligand>
</feature>
<evidence type="ECO:0000256" key="3">
    <source>
        <dbReference type="ARBA" id="ARBA00012575"/>
    </source>
</evidence>
<evidence type="ECO:0000256" key="6">
    <source>
        <dbReference type="ARBA" id="ARBA00055087"/>
    </source>
</evidence>
<dbReference type="NCBIfam" id="NF006870">
    <property type="entry name" value="PRK09364.1"/>
    <property type="match status" value="1"/>
</dbReference>
<dbReference type="Gene3D" id="3.30.70.640">
    <property type="entry name" value="Molybdopterin cofactor biosynthesis C (MoaC) domain"/>
    <property type="match status" value="1"/>
</dbReference>
<organism evidence="9 10">
    <name type="scientific">Desulfovibrio fairfieldensis</name>
    <dbReference type="NCBI Taxonomy" id="44742"/>
    <lineage>
        <taxon>Bacteria</taxon>
        <taxon>Pseudomonadati</taxon>
        <taxon>Thermodesulfobacteriota</taxon>
        <taxon>Desulfovibrionia</taxon>
        <taxon>Desulfovibrionales</taxon>
        <taxon>Desulfovibrionaceae</taxon>
        <taxon>Desulfovibrio</taxon>
    </lineage>
</organism>
<sequence>MEHTFSHLDAQGNVTMVDVGDKAPSKRVAIAEAVVELAPATLELLKKSALPKGDVLACAKIGGIMAAKRTSQLIPLCHSLNLTFADVRFEVRDMPPQVRIEAEARTVGSTGVEMEAIVAAQSAAAVIYDMCKAVQRDIVISRVRLLHKSGGKSGEFNAPELPA</sequence>
<feature type="binding site" evidence="7">
    <location>
        <begin position="76"/>
        <end position="78"/>
    </location>
    <ligand>
        <name>substrate</name>
    </ligand>
</feature>
<dbReference type="GO" id="GO:0061799">
    <property type="term" value="F:cyclic pyranopterin monophosphate synthase activity"/>
    <property type="evidence" value="ECO:0007669"/>
    <property type="project" value="UniProtKB-UniRule"/>
</dbReference>
<dbReference type="Proteomes" id="UP000069241">
    <property type="component" value="Chromosome"/>
</dbReference>
<dbReference type="STRING" id="44742.AXF13_00410"/>
<dbReference type="CDD" id="cd01420">
    <property type="entry name" value="MoaC_PE"/>
    <property type="match status" value="1"/>
</dbReference>
<evidence type="ECO:0000259" key="8">
    <source>
        <dbReference type="Pfam" id="PF01967"/>
    </source>
</evidence>
<feature type="domain" description="Molybdopterin cofactor biosynthesis C (MoaC)" evidence="8">
    <location>
        <begin position="16"/>
        <end position="151"/>
    </location>
</feature>
<keyword evidence="4 7" id="KW-0501">Molybdenum cofactor biosynthesis</keyword>
<evidence type="ECO:0000313" key="10">
    <source>
        <dbReference type="Proteomes" id="UP000069241"/>
    </source>
</evidence>
<comment type="similarity">
    <text evidence="7">Belongs to the MoaC family.</text>
</comment>
<dbReference type="GO" id="GO:0006777">
    <property type="term" value="P:Mo-molybdopterin cofactor biosynthetic process"/>
    <property type="evidence" value="ECO:0007669"/>
    <property type="project" value="UniProtKB-UniRule"/>
</dbReference>
<dbReference type="HAMAP" id="MF_01224_B">
    <property type="entry name" value="MoaC_B"/>
    <property type="match status" value="1"/>
</dbReference>
<keyword evidence="5 7" id="KW-0456">Lyase</keyword>
<dbReference type="AlphaFoldDB" id="A0A0X8JH34"/>
<comment type="subunit">
    <text evidence="7">Homohexamer; trimer of dimers.</text>
</comment>
<name>A0A0X8JH34_9BACT</name>
<evidence type="ECO:0000256" key="5">
    <source>
        <dbReference type="ARBA" id="ARBA00023239"/>
    </source>
</evidence>
<dbReference type="NCBIfam" id="TIGR00581">
    <property type="entry name" value="moaC"/>
    <property type="match status" value="1"/>
</dbReference>
<dbReference type="EC" id="4.6.1.17" evidence="3 7"/>
<protein>
    <recommendedName>
        <fullName evidence="3 7">Cyclic pyranopterin monophosphate synthase</fullName>
        <ecNumber evidence="3 7">4.6.1.17</ecNumber>
    </recommendedName>
    <alternativeName>
        <fullName evidence="7">Molybdenum cofactor biosynthesis protein C</fullName>
    </alternativeName>
</protein>
<dbReference type="SUPFAM" id="SSF55040">
    <property type="entry name" value="Molybdenum cofactor biosynthesis protein C, MoaC"/>
    <property type="match status" value="1"/>
</dbReference>
<comment type="function">
    <text evidence="6 7">Catalyzes the conversion of (8S)-3',8-cyclo-7,8-dihydroguanosine 5'-triphosphate to cyclic pyranopterin monophosphate (cPMP).</text>
</comment>
<accession>A0A0X8JH34</accession>
<dbReference type="EMBL" id="CP014229">
    <property type="protein sequence ID" value="AMD88703.1"/>
    <property type="molecule type" value="Genomic_DNA"/>
</dbReference>